<evidence type="ECO:0000259" key="4">
    <source>
        <dbReference type="Pfam" id="PF00534"/>
    </source>
</evidence>
<keyword evidence="1" id="KW-0328">Glycosyltransferase</keyword>
<proteinExistence type="predicted"/>
<evidence type="ECO:0000256" key="3">
    <source>
        <dbReference type="SAM" id="MobiDB-lite"/>
    </source>
</evidence>
<dbReference type="Gene3D" id="3.40.50.2000">
    <property type="entry name" value="Glycogen Phosphorylase B"/>
    <property type="match status" value="2"/>
</dbReference>
<keyword evidence="7" id="KW-1185">Reference proteome</keyword>
<accession>A0A6G8Q184</accession>
<dbReference type="Pfam" id="PF00534">
    <property type="entry name" value="Glycos_transf_1"/>
    <property type="match status" value="1"/>
</dbReference>
<reference evidence="6 7" key="1">
    <citation type="submission" date="2019-10" db="EMBL/GenBank/DDBJ databases">
        <title>Rubrobacter sp nov SCSIO 52915 isolated from a deep-sea sediment in the South China Sea.</title>
        <authorList>
            <person name="Chen R.W."/>
        </authorList>
    </citation>
    <scope>NUCLEOTIDE SEQUENCE [LARGE SCALE GENOMIC DNA]</scope>
    <source>
        <strain evidence="6 7">SCSIO 52915</strain>
    </source>
</reference>
<dbReference type="Pfam" id="PF13439">
    <property type="entry name" value="Glyco_transf_4"/>
    <property type="match status" value="1"/>
</dbReference>
<dbReference type="GO" id="GO:0016757">
    <property type="term" value="F:glycosyltransferase activity"/>
    <property type="evidence" value="ECO:0007669"/>
    <property type="project" value="UniProtKB-KW"/>
</dbReference>
<dbReference type="CDD" id="cd03794">
    <property type="entry name" value="GT4_WbuB-like"/>
    <property type="match status" value="1"/>
</dbReference>
<evidence type="ECO:0000256" key="1">
    <source>
        <dbReference type="ARBA" id="ARBA00022676"/>
    </source>
</evidence>
<feature type="domain" description="Glycosyl transferase family 1" evidence="4">
    <location>
        <begin position="261"/>
        <end position="421"/>
    </location>
</feature>
<dbReference type="InterPro" id="IPR028098">
    <property type="entry name" value="Glyco_trans_4-like_N"/>
</dbReference>
<dbReference type="PANTHER" id="PTHR12526">
    <property type="entry name" value="GLYCOSYLTRANSFERASE"/>
    <property type="match status" value="1"/>
</dbReference>
<organism evidence="6 7">
    <name type="scientific">Rubrobacter marinus</name>
    <dbReference type="NCBI Taxonomy" id="2653852"/>
    <lineage>
        <taxon>Bacteria</taxon>
        <taxon>Bacillati</taxon>
        <taxon>Actinomycetota</taxon>
        <taxon>Rubrobacteria</taxon>
        <taxon>Rubrobacterales</taxon>
        <taxon>Rubrobacteraceae</taxon>
        <taxon>Rubrobacter</taxon>
    </lineage>
</organism>
<dbReference type="SUPFAM" id="SSF53756">
    <property type="entry name" value="UDP-Glycosyltransferase/glycogen phosphorylase"/>
    <property type="match status" value="1"/>
</dbReference>
<dbReference type="InterPro" id="IPR001296">
    <property type="entry name" value="Glyco_trans_1"/>
</dbReference>
<sequence length="450" mass="49440">MRLPSSARSLGPKTAAILREAPRGVHAAGPRLRTRSPLAYNCGALDSPEHAPRPKKLGYLSAAPRVSTRPDAEAGGPRSHVLGVIRAFESLGWTVDRFIVGDRMPRGVAGGGSEKALSGSRARTLAADLTRLALGLFNALRARRELSGRVDWVYERHAVLQSLGWVFRRGGTPWILETSGLYSDEAKTERNSLVLTGVARRLEVFAYDRCDVLVCVSEPLKELVVRETGVREDKILVVPNGVDAAFFDPALHEPRRLFDGFTVGFVGSLLEWQGLDRLLRAVAALRAESLPVCVAVVGDGPAREGWEGLAQELGILGEAVRFVGRAPLDEVPGYIAGFDAGFSGQQGMKIGAMYHSPLKLYEYLSMGKPIIATAYDDARNLVRDTDAGFLFEPGNTEDLQRALREAYASRETFPEAGRRAREEVLGRHSWEARLRAMIPRVEEILHRRER</sequence>
<dbReference type="KEGG" id="rmar:GBA65_18930"/>
<dbReference type="EMBL" id="CP045121">
    <property type="protein sequence ID" value="QIN80249.1"/>
    <property type="molecule type" value="Genomic_DNA"/>
</dbReference>
<dbReference type="Proteomes" id="UP000502706">
    <property type="component" value="Chromosome"/>
</dbReference>
<protein>
    <submittedName>
        <fullName evidence="6">Glycosyltransferase</fullName>
    </submittedName>
</protein>
<dbReference type="AlphaFoldDB" id="A0A6G8Q184"/>
<feature type="domain" description="Glycosyltransferase subfamily 4-like N-terminal" evidence="5">
    <location>
        <begin position="75"/>
        <end position="245"/>
    </location>
</feature>
<evidence type="ECO:0000313" key="6">
    <source>
        <dbReference type="EMBL" id="QIN80249.1"/>
    </source>
</evidence>
<feature type="region of interest" description="Disordered" evidence="3">
    <location>
        <begin position="1"/>
        <end position="32"/>
    </location>
</feature>
<evidence type="ECO:0000256" key="2">
    <source>
        <dbReference type="ARBA" id="ARBA00022679"/>
    </source>
</evidence>
<name>A0A6G8Q184_9ACTN</name>
<gene>
    <name evidence="6" type="ORF">GBA65_18930</name>
</gene>
<evidence type="ECO:0000259" key="5">
    <source>
        <dbReference type="Pfam" id="PF13439"/>
    </source>
</evidence>
<evidence type="ECO:0000313" key="7">
    <source>
        <dbReference type="Proteomes" id="UP000502706"/>
    </source>
</evidence>
<keyword evidence="2 6" id="KW-0808">Transferase</keyword>